<dbReference type="Pfam" id="PF13307">
    <property type="entry name" value="Helicase_C_2"/>
    <property type="match status" value="1"/>
</dbReference>
<dbReference type="SMART" id="SM00488">
    <property type="entry name" value="DEXDc2"/>
    <property type="match status" value="1"/>
</dbReference>
<evidence type="ECO:0000256" key="5">
    <source>
        <dbReference type="ARBA" id="ARBA00022763"/>
    </source>
</evidence>
<dbReference type="GO" id="GO:0046872">
    <property type="term" value="F:metal ion binding"/>
    <property type="evidence" value="ECO:0007669"/>
    <property type="project" value="UniProtKB-UniRule"/>
</dbReference>
<keyword evidence="9 17" id="KW-0408">Iron</keyword>
<dbReference type="CTD" id="51750"/>
<evidence type="ECO:0000256" key="13">
    <source>
        <dbReference type="ARBA" id="ARBA00023235"/>
    </source>
</evidence>
<dbReference type="SMART" id="SM00491">
    <property type="entry name" value="HELICc2"/>
    <property type="match status" value="1"/>
</dbReference>
<dbReference type="FunFam" id="3.40.50.300:FF:000691">
    <property type="entry name" value="Regulator of telomere elongation helicase 1"/>
    <property type="match status" value="1"/>
</dbReference>
<keyword evidence="11 17" id="KW-0238">DNA-binding</keyword>
<dbReference type="PANTHER" id="PTHR11472">
    <property type="entry name" value="DNA REPAIR DEAD HELICASE RAD3/XP-D SUBFAMILY MEMBER"/>
    <property type="match status" value="1"/>
</dbReference>
<dbReference type="InterPro" id="IPR045028">
    <property type="entry name" value="DinG/Rad3-like"/>
</dbReference>
<dbReference type="PROSITE" id="PS51193">
    <property type="entry name" value="HELICASE_ATP_BIND_2"/>
    <property type="match status" value="1"/>
</dbReference>
<dbReference type="InterPro" id="IPR049909">
    <property type="entry name" value="Rtel1_HHD"/>
</dbReference>
<dbReference type="FunFam" id="3.40.50.300:FF:000431">
    <property type="entry name" value="Regulator of telomere elongation helicase 1"/>
    <property type="match status" value="1"/>
</dbReference>
<dbReference type="GO" id="GO:0051539">
    <property type="term" value="F:4 iron, 4 sulfur cluster binding"/>
    <property type="evidence" value="ECO:0007669"/>
    <property type="project" value="UniProtKB-UniRule"/>
</dbReference>
<dbReference type="GeneID" id="120906548"/>
<dbReference type="SUPFAM" id="SSF52540">
    <property type="entry name" value="P-loop containing nucleoside triphosphate hydrolases"/>
    <property type="match status" value="1"/>
</dbReference>
<keyword evidence="10 17" id="KW-0411">Iron-sulfur</keyword>
<dbReference type="Pfam" id="PF23116">
    <property type="entry name" value="HHD_RTEL1"/>
    <property type="match status" value="1"/>
</dbReference>
<dbReference type="InterPro" id="IPR014013">
    <property type="entry name" value="Helic_SF1/SF2_ATP-bd_DinG/Rad3"/>
</dbReference>
<keyword evidence="7 17" id="KW-0347">Helicase</keyword>
<dbReference type="HAMAP" id="MF_03065">
    <property type="entry name" value="RTEL1"/>
    <property type="match status" value="1"/>
</dbReference>
<dbReference type="InterPro" id="IPR006555">
    <property type="entry name" value="ATP-dep_Helicase_C"/>
</dbReference>
<comment type="function">
    <text evidence="17">A probable ATP-dependent DNA helicase implicated in DNA repair and the maintenance of genomic stability. Acts as an anti-recombinase to counteract toxic recombination and limit crossover during meiosis. Regulates meiotic recombination and crossover homeostasis by physically dissociating strand invasion events and thereby promotes noncrossover repair by meiotic synthesis dependent strand annealing (SDSA) as well as disassembly of D loop recombination intermediates.</text>
</comment>
<feature type="binding site" evidence="17">
    <location>
        <position position="166"/>
    </location>
    <ligand>
        <name>[4Fe-4S] cluster</name>
        <dbReference type="ChEBI" id="CHEBI:49883"/>
    </ligand>
</feature>
<dbReference type="RefSeq" id="XP_040174240.1">
    <property type="nucleotide sequence ID" value="XM_040318306.1"/>
</dbReference>
<evidence type="ECO:0000256" key="1">
    <source>
        <dbReference type="ARBA" id="ARBA00004123"/>
    </source>
</evidence>
<dbReference type="EnsemblMetazoa" id="AARA010419-RA">
    <property type="protein sequence ID" value="AARA010419-PA"/>
    <property type="gene ID" value="AARA010419"/>
</dbReference>
<dbReference type="Pfam" id="PF23109">
    <property type="entry name" value="ARCH_RTEL1"/>
    <property type="match status" value="1"/>
</dbReference>
<dbReference type="GO" id="GO:0005634">
    <property type="term" value="C:nucleus"/>
    <property type="evidence" value="ECO:0007669"/>
    <property type="project" value="UniProtKB-SubCell"/>
</dbReference>
<dbReference type="GO" id="GO:0006281">
    <property type="term" value="P:DNA repair"/>
    <property type="evidence" value="ECO:0007669"/>
    <property type="project" value="UniProtKB-UniRule"/>
</dbReference>
<evidence type="ECO:0000256" key="2">
    <source>
        <dbReference type="ARBA" id="ARBA00022485"/>
    </source>
</evidence>
<dbReference type="InterPro" id="IPR027417">
    <property type="entry name" value="P-loop_NTPase"/>
</dbReference>
<dbReference type="VEuPathDB" id="VectorBase:AARA010419"/>
<dbReference type="Gene3D" id="1.20.1160.20">
    <property type="match status" value="1"/>
</dbReference>
<dbReference type="Gene3D" id="3.40.50.300">
    <property type="entry name" value="P-loop containing nucleotide triphosphate hydrolases"/>
    <property type="match status" value="2"/>
</dbReference>
<dbReference type="GO" id="GO:0045910">
    <property type="term" value="P:negative regulation of DNA recombination"/>
    <property type="evidence" value="ECO:0007669"/>
    <property type="project" value="TreeGrafter"/>
</dbReference>
<dbReference type="GO" id="GO:0070182">
    <property type="term" value="F:DNA polymerase binding"/>
    <property type="evidence" value="ECO:0007669"/>
    <property type="project" value="TreeGrafter"/>
</dbReference>
<evidence type="ECO:0000313" key="18">
    <source>
        <dbReference type="EnsemblMetazoa" id="AARA010419-PA"/>
    </source>
</evidence>
<organism evidence="18 19">
    <name type="scientific">Anopheles arabiensis</name>
    <name type="common">Mosquito</name>
    <dbReference type="NCBI Taxonomy" id="7173"/>
    <lineage>
        <taxon>Eukaryota</taxon>
        <taxon>Metazoa</taxon>
        <taxon>Ecdysozoa</taxon>
        <taxon>Arthropoda</taxon>
        <taxon>Hexapoda</taxon>
        <taxon>Insecta</taxon>
        <taxon>Pterygota</taxon>
        <taxon>Neoptera</taxon>
        <taxon>Endopterygota</taxon>
        <taxon>Diptera</taxon>
        <taxon>Nematocera</taxon>
        <taxon>Culicoidea</taxon>
        <taxon>Culicidae</taxon>
        <taxon>Anophelinae</taxon>
        <taxon>Anopheles</taxon>
    </lineage>
</organism>
<keyword evidence="19" id="KW-1185">Reference proteome</keyword>
<dbReference type="GO" id="GO:0005524">
    <property type="term" value="F:ATP binding"/>
    <property type="evidence" value="ECO:0007669"/>
    <property type="project" value="UniProtKB-UniRule"/>
</dbReference>
<feature type="binding site" evidence="17">
    <location>
        <position position="211"/>
    </location>
    <ligand>
        <name>[4Fe-4S] cluster</name>
        <dbReference type="ChEBI" id="CHEBI:49883"/>
    </ligand>
</feature>
<dbReference type="EMBL" id="APCN01001081">
    <property type="status" value="NOT_ANNOTATED_CDS"/>
    <property type="molecule type" value="Genomic_DNA"/>
</dbReference>
<dbReference type="CDD" id="cd18788">
    <property type="entry name" value="SF2_C_XPD"/>
    <property type="match status" value="1"/>
</dbReference>
<feature type="binding site" evidence="17">
    <location>
        <position position="175"/>
    </location>
    <ligand>
        <name>[4Fe-4S] cluster</name>
        <dbReference type="ChEBI" id="CHEBI:49883"/>
    </ligand>
</feature>
<dbReference type="VEuPathDB" id="VectorBase:AARA21_015426"/>
<keyword evidence="8 17" id="KW-0067">ATP-binding</keyword>
<evidence type="ECO:0000256" key="10">
    <source>
        <dbReference type="ARBA" id="ARBA00023014"/>
    </source>
</evidence>
<evidence type="ECO:0000256" key="4">
    <source>
        <dbReference type="ARBA" id="ARBA00022741"/>
    </source>
</evidence>
<dbReference type="PANTHER" id="PTHR11472:SF34">
    <property type="entry name" value="REGULATOR OF TELOMERE ELONGATION HELICASE 1"/>
    <property type="match status" value="1"/>
</dbReference>
<proteinExistence type="inferred from homology"/>
<keyword evidence="12 17" id="KW-0234">DNA repair</keyword>
<dbReference type="Pfam" id="PF06733">
    <property type="entry name" value="DEAD_2"/>
    <property type="match status" value="1"/>
</dbReference>
<evidence type="ECO:0000256" key="15">
    <source>
        <dbReference type="ARBA" id="ARBA00049360"/>
    </source>
</evidence>
<keyword evidence="3 17" id="KW-0479">Metal-binding</keyword>
<keyword evidence="4 17" id="KW-0547">Nucleotide-binding</keyword>
<dbReference type="GO" id="GO:0006310">
    <property type="term" value="P:DNA recombination"/>
    <property type="evidence" value="ECO:0007669"/>
    <property type="project" value="InterPro"/>
</dbReference>
<keyword evidence="13 17" id="KW-0413">Isomerase</keyword>
<keyword evidence="6 17" id="KW-0378">Hydrolase</keyword>
<dbReference type="CDD" id="cd13932">
    <property type="entry name" value="HN_RTEL1"/>
    <property type="match status" value="1"/>
</dbReference>
<dbReference type="InterPro" id="IPR013020">
    <property type="entry name" value="Rad3/Chl1-like"/>
</dbReference>
<dbReference type="InterPro" id="IPR057498">
    <property type="entry name" value="Rtel1_ARCH"/>
</dbReference>
<dbReference type="AlphaFoldDB" id="A0A182IA08"/>
<dbReference type="GO" id="GO:0010569">
    <property type="term" value="P:regulation of double-strand break repair via homologous recombination"/>
    <property type="evidence" value="ECO:0007669"/>
    <property type="project" value="UniProtKB-UniRule"/>
</dbReference>
<dbReference type="GO" id="GO:0006260">
    <property type="term" value="P:DNA replication"/>
    <property type="evidence" value="ECO:0007669"/>
    <property type="project" value="InterPro"/>
</dbReference>
<dbReference type="GO" id="GO:0003677">
    <property type="term" value="F:DNA binding"/>
    <property type="evidence" value="ECO:0007669"/>
    <property type="project" value="UniProtKB-UniRule"/>
</dbReference>
<comment type="subcellular location">
    <subcellularLocation>
        <location evidence="1 17">Nucleus</location>
    </subcellularLocation>
</comment>
<keyword evidence="14 17" id="KW-0539">Nucleus</keyword>
<dbReference type="InterPro" id="IPR030845">
    <property type="entry name" value="RTEL1"/>
</dbReference>
<dbReference type="CDD" id="cd17970">
    <property type="entry name" value="DEAHc_FancJ"/>
    <property type="match status" value="1"/>
</dbReference>
<evidence type="ECO:0000256" key="11">
    <source>
        <dbReference type="ARBA" id="ARBA00023125"/>
    </source>
</evidence>
<evidence type="ECO:0000256" key="14">
    <source>
        <dbReference type="ARBA" id="ARBA00023242"/>
    </source>
</evidence>
<evidence type="ECO:0000256" key="12">
    <source>
        <dbReference type="ARBA" id="ARBA00023204"/>
    </source>
</evidence>
<dbReference type="InterPro" id="IPR006554">
    <property type="entry name" value="Helicase-like_DEXD_c2"/>
</dbReference>
<evidence type="ECO:0000256" key="9">
    <source>
        <dbReference type="ARBA" id="ARBA00023004"/>
    </source>
</evidence>
<evidence type="ECO:0000256" key="17">
    <source>
        <dbReference type="HAMAP-Rule" id="MF_03065"/>
    </source>
</evidence>
<evidence type="ECO:0000256" key="16">
    <source>
        <dbReference type="ARBA" id="ARBA00073810"/>
    </source>
</evidence>
<dbReference type="GO" id="GO:0090657">
    <property type="term" value="P:telomeric loop disassembly"/>
    <property type="evidence" value="ECO:0007669"/>
    <property type="project" value="TreeGrafter"/>
</dbReference>
<name>A0A182IA08_ANOAR</name>
<feature type="binding site" evidence="17">
    <location>
        <position position="148"/>
    </location>
    <ligand>
        <name>[4Fe-4S] cluster</name>
        <dbReference type="ChEBI" id="CHEBI:49883"/>
    </ligand>
</feature>
<keyword evidence="5 17" id="KW-0227">DNA damage</keyword>
<keyword evidence="2 17" id="KW-0004">4Fe-4S</keyword>
<dbReference type="GO" id="GO:1904430">
    <property type="term" value="P:negative regulation of t-circle formation"/>
    <property type="evidence" value="ECO:0007669"/>
    <property type="project" value="TreeGrafter"/>
</dbReference>
<dbReference type="NCBIfam" id="TIGR00604">
    <property type="entry name" value="rad3"/>
    <property type="match status" value="1"/>
</dbReference>
<reference evidence="18" key="1">
    <citation type="submission" date="2022-08" db="UniProtKB">
        <authorList>
            <consortium name="EnsemblMetazoa"/>
        </authorList>
    </citation>
    <scope>IDENTIFICATION</scope>
    <source>
        <strain evidence="18">Dongola</strain>
    </source>
</reference>
<accession>A0A182IA08</accession>
<dbReference type="GO" id="GO:0016818">
    <property type="term" value="F:hydrolase activity, acting on acid anhydrides, in phosphorus-containing anhydrides"/>
    <property type="evidence" value="ECO:0007669"/>
    <property type="project" value="InterPro"/>
</dbReference>
<evidence type="ECO:0000256" key="6">
    <source>
        <dbReference type="ARBA" id="ARBA00022801"/>
    </source>
</evidence>
<dbReference type="Proteomes" id="UP000075840">
    <property type="component" value="Unassembled WGS sequence"/>
</dbReference>
<evidence type="ECO:0000256" key="8">
    <source>
        <dbReference type="ARBA" id="ARBA00022840"/>
    </source>
</evidence>
<protein>
    <recommendedName>
        <fullName evidence="16 17">Regulator of telomere elongation helicase 1 homolog</fullName>
        <ecNumber evidence="17">5.6.2.-</ecNumber>
    </recommendedName>
</protein>
<dbReference type="InterPro" id="IPR010614">
    <property type="entry name" value="RAD3-like_helicase_DEAD"/>
</dbReference>
<evidence type="ECO:0000313" key="19">
    <source>
        <dbReference type="Proteomes" id="UP000075840"/>
    </source>
</evidence>
<comment type="catalytic activity">
    <reaction evidence="15 17">
        <text>ATP + H2O = ADP + phosphate + H(+)</text>
        <dbReference type="Rhea" id="RHEA:13065"/>
        <dbReference type="ChEBI" id="CHEBI:15377"/>
        <dbReference type="ChEBI" id="CHEBI:15378"/>
        <dbReference type="ChEBI" id="CHEBI:30616"/>
        <dbReference type="ChEBI" id="CHEBI:43474"/>
        <dbReference type="ChEBI" id="CHEBI:456216"/>
    </reaction>
</comment>
<comment type="similarity">
    <text evidence="17">Belongs to the helicase family. RAD3/XPD subfamily.</text>
</comment>
<dbReference type="KEGG" id="aara:120906548"/>
<dbReference type="GO" id="GO:0003678">
    <property type="term" value="F:DNA helicase activity"/>
    <property type="evidence" value="ECO:0007669"/>
    <property type="project" value="UniProtKB-UniRule"/>
</dbReference>
<evidence type="ECO:0000256" key="3">
    <source>
        <dbReference type="ARBA" id="ARBA00022723"/>
    </source>
</evidence>
<evidence type="ECO:0000256" key="7">
    <source>
        <dbReference type="ARBA" id="ARBA00022806"/>
    </source>
</evidence>
<sequence>MPEYMINGIPVNFPFEPYELQKNYMAKVIECLQNKTNGVLESPTGTGKTLSLLCSSMAWLLHMKPKQPKHRLETIDTLPEPPELSNAKHAALDPEQALALQQQKANAKMKIIYASRTHSQLSQAMQELKNTSYLFVRSIILGSRDQLCIHPDISKQENNAIKTVLCRESVKARNCSFYNRVETAKDRPDVATVPVMDIEDLVTVGRKLKACPYYLSKELVEQADVIFMPYNYLLDPKARKSNGLSLQNTVIILDEAHNVEKMCEEVGSTLLRSSDIALAIEDTSSVIKSMMDGGGAWTGDGEKQLELTLDDLVLLKEILLGVEKAVDDIPILFSQGGTTHPGTYIFDLLEKANIKFGNINVVLQVMNSLITHITTEKTGGFVRRGAGLQSMVDFLEVVFASSGPEYRQAVEKCFRVHIEPEEPKQLAKGGVKRADGWTATKQPLKAPVKSTSKVINFWCFNPGFGMRQLVDSGTRSIILTSGTLAPLKPFISELSLPVAVSLENPHIIARSQVYVKVITHGPDRVELNSSFKNRSNPEYIASLGRTALSLCPIIPGGLLIFFPSYPLLNKCSEEWQASGIWGQISRIKQIFVEPRGKDQFTTTMAEYYAQVRDPACRGAIFMAVCRGKVSEGLDFADANGRAVMITGLPFPPMMDARVVLKKQYLDTNRTRENELITGNDWYSLEASRAVNQAIGRVIRHKDDYGAILLCDSRFQNTRQQAQLSAWIHSHLREGSAVPNFGTVVGEMSRFFRHMSTASLPARVRDMCAVKDEPAEAAKEEPGKGKRFATAVNGGGINTFAEKFRLSEYLPDSMKVNPYSQSTKSAGGDAEAGGSGLVTLYKRERNDGEGRPTSAGAFEATRKRRKIVIVPQPLVKREDTEDGENVLLPVKQEQDVAAAASVKRVAPENRVDFLREVKCSLSAGSYKTFLQSLAVYNRDSDFVLFIKQLCSCFNKPHLHYLLLAMRRFIKQEHTLEFDTIIEKIEARFFSDM</sequence>
<dbReference type="EC" id="5.6.2.-" evidence="17"/>